<evidence type="ECO:0000259" key="1">
    <source>
        <dbReference type="Pfam" id="PF26057"/>
    </source>
</evidence>
<gene>
    <name evidence="2" type="ORF">LIER_19897</name>
</gene>
<feature type="domain" description="DUF8018" evidence="1">
    <location>
        <begin position="4"/>
        <end position="62"/>
    </location>
</feature>
<dbReference type="Pfam" id="PF26057">
    <property type="entry name" value="DUF8018"/>
    <property type="match status" value="1"/>
</dbReference>
<sequence length="110" mass="13160">MDRGDCIESIQRRLLSKSAFPSYEEIYFSQIEAEDLFRMKVDIIHKMSVLDPTGDWMGRRARNELIRDQQVLRKRTEWNCYFPKNLLKIKERRSIFPRSSSVKPTSLFSK</sequence>
<dbReference type="EMBL" id="BAABME010004981">
    <property type="protein sequence ID" value="GAA0164207.1"/>
    <property type="molecule type" value="Genomic_DNA"/>
</dbReference>
<proteinExistence type="predicted"/>
<dbReference type="PANTHER" id="PTHR35289:SF1">
    <property type="entry name" value="ATP SYNTHASE 9 MITOCHONDRIAL-RELATED"/>
    <property type="match status" value="1"/>
</dbReference>
<comment type="caution">
    <text evidence="2">The sequence shown here is derived from an EMBL/GenBank/DDBJ whole genome shotgun (WGS) entry which is preliminary data.</text>
</comment>
<protein>
    <recommendedName>
        <fullName evidence="1">DUF8018 domain-containing protein</fullName>
    </recommendedName>
</protein>
<evidence type="ECO:0000313" key="3">
    <source>
        <dbReference type="Proteomes" id="UP001454036"/>
    </source>
</evidence>
<name>A0AAV3QMF7_LITER</name>
<dbReference type="InterPro" id="IPR052694">
    <property type="entry name" value="Mt_uS3-like"/>
</dbReference>
<dbReference type="InterPro" id="IPR058331">
    <property type="entry name" value="DUF8018"/>
</dbReference>
<keyword evidence="3" id="KW-1185">Reference proteome</keyword>
<dbReference type="Proteomes" id="UP001454036">
    <property type="component" value="Unassembled WGS sequence"/>
</dbReference>
<evidence type="ECO:0000313" key="2">
    <source>
        <dbReference type="EMBL" id="GAA0164207.1"/>
    </source>
</evidence>
<reference evidence="2 3" key="1">
    <citation type="submission" date="2024-01" db="EMBL/GenBank/DDBJ databases">
        <title>The complete chloroplast genome sequence of Lithospermum erythrorhizon: insights into the phylogenetic relationship among Boraginaceae species and the maternal lineages of purple gromwells.</title>
        <authorList>
            <person name="Okada T."/>
            <person name="Watanabe K."/>
        </authorList>
    </citation>
    <scope>NUCLEOTIDE SEQUENCE [LARGE SCALE GENOMIC DNA]</scope>
</reference>
<organism evidence="2 3">
    <name type="scientific">Lithospermum erythrorhizon</name>
    <name type="common">Purple gromwell</name>
    <name type="synonym">Lithospermum officinale var. erythrorhizon</name>
    <dbReference type="NCBI Taxonomy" id="34254"/>
    <lineage>
        <taxon>Eukaryota</taxon>
        <taxon>Viridiplantae</taxon>
        <taxon>Streptophyta</taxon>
        <taxon>Embryophyta</taxon>
        <taxon>Tracheophyta</taxon>
        <taxon>Spermatophyta</taxon>
        <taxon>Magnoliopsida</taxon>
        <taxon>eudicotyledons</taxon>
        <taxon>Gunneridae</taxon>
        <taxon>Pentapetalae</taxon>
        <taxon>asterids</taxon>
        <taxon>lamiids</taxon>
        <taxon>Boraginales</taxon>
        <taxon>Boraginaceae</taxon>
        <taxon>Boraginoideae</taxon>
        <taxon>Lithospermeae</taxon>
        <taxon>Lithospermum</taxon>
    </lineage>
</organism>
<dbReference type="PANTHER" id="PTHR35289">
    <property type="entry name" value="TRANSMEMBRANE PROTEIN"/>
    <property type="match status" value="1"/>
</dbReference>
<accession>A0AAV3QMF7</accession>
<dbReference type="AlphaFoldDB" id="A0AAV3QMF7"/>